<organism evidence="1">
    <name type="scientific">Timema californicum</name>
    <name type="common">California timema</name>
    <name type="synonym">Walking stick</name>
    <dbReference type="NCBI Taxonomy" id="61474"/>
    <lineage>
        <taxon>Eukaryota</taxon>
        <taxon>Metazoa</taxon>
        <taxon>Ecdysozoa</taxon>
        <taxon>Arthropoda</taxon>
        <taxon>Hexapoda</taxon>
        <taxon>Insecta</taxon>
        <taxon>Pterygota</taxon>
        <taxon>Neoptera</taxon>
        <taxon>Polyneoptera</taxon>
        <taxon>Phasmatodea</taxon>
        <taxon>Timematodea</taxon>
        <taxon>Timematoidea</taxon>
        <taxon>Timematidae</taxon>
        <taxon>Timema</taxon>
    </lineage>
</organism>
<name>A0A7R9JMB3_TIMCA</name>
<reference evidence="1" key="1">
    <citation type="submission" date="2020-11" db="EMBL/GenBank/DDBJ databases">
        <authorList>
            <person name="Tran Van P."/>
        </authorList>
    </citation>
    <scope>NUCLEOTIDE SEQUENCE</scope>
</reference>
<dbReference type="AlphaFoldDB" id="A0A7R9JMB3"/>
<gene>
    <name evidence="1" type="ORF">TCMB3V08_LOCUS13557</name>
</gene>
<evidence type="ECO:0000313" key="1">
    <source>
        <dbReference type="EMBL" id="CAD7581024.1"/>
    </source>
</evidence>
<sequence length="118" mass="13145">MKIHGMIQTPSENLEENLATLGQALEVELKVDDIEIAHHLPTPRANRERSLPPPVIVRFASRRKREEVIAASFVNKYLFCSSSFATDRTSAIGPSFAIDLRLSISHLPVSIGETHRVT</sequence>
<dbReference type="EMBL" id="OE208469">
    <property type="protein sequence ID" value="CAD7581024.1"/>
    <property type="molecule type" value="Genomic_DNA"/>
</dbReference>
<proteinExistence type="predicted"/>
<accession>A0A7R9JMB3</accession>
<protein>
    <submittedName>
        <fullName evidence="1">(California timema) hypothetical protein</fullName>
    </submittedName>
</protein>